<protein>
    <submittedName>
        <fullName evidence="4">DUF2865 domain-containing protein</fullName>
    </submittedName>
</protein>
<feature type="chain" id="PRO_5045768326" evidence="3">
    <location>
        <begin position="32"/>
        <end position="409"/>
    </location>
</feature>
<dbReference type="Pfam" id="PF11064">
    <property type="entry name" value="DUF2865"/>
    <property type="match status" value="1"/>
</dbReference>
<feature type="region of interest" description="Disordered" evidence="2">
    <location>
        <begin position="141"/>
        <end position="161"/>
    </location>
</feature>
<gene>
    <name evidence="4" type="ORF">ABGN05_06025</name>
</gene>
<evidence type="ECO:0000313" key="4">
    <source>
        <dbReference type="EMBL" id="MEX0405218.1"/>
    </source>
</evidence>
<dbReference type="Proteomes" id="UP001556692">
    <property type="component" value="Unassembled WGS sequence"/>
</dbReference>
<keyword evidence="1" id="KW-0175">Coiled coil</keyword>
<accession>A0ABV3SFX9</accession>
<comment type="caution">
    <text evidence="4">The sequence shown here is derived from an EMBL/GenBank/DDBJ whole genome shotgun (WGS) entry which is preliminary data.</text>
</comment>
<organism evidence="4 5">
    <name type="scientific">Aquibium pacificus</name>
    <dbReference type="NCBI Taxonomy" id="3153579"/>
    <lineage>
        <taxon>Bacteria</taxon>
        <taxon>Pseudomonadati</taxon>
        <taxon>Pseudomonadota</taxon>
        <taxon>Alphaproteobacteria</taxon>
        <taxon>Hyphomicrobiales</taxon>
        <taxon>Phyllobacteriaceae</taxon>
        <taxon>Aquibium</taxon>
    </lineage>
</organism>
<keyword evidence="5" id="KW-1185">Reference proteome</keyword>
<evidence type="ECO:0000256" key="3">
    <source>
        <dbReference type="SAM" id="SignalP"/>
    </source>
</evidence>
<evidence type="ECO:0000256" key="1">
    <source>
        <dbReference type="SAM" id="Coils"/>
    </source>
</evidence>
<reference evidence="4 5" key="1">
    <citation type="submission" date="2024-05" db="EMBL/GenBank/DDBJ databases">
        <authorList>
            <person name="Jiang F."/>
        </authorList>
    </citation>
    <scope>NUCLEOTIDE SEQUENCE [LARGE SCALE GENOMIC DNA]</scope>
    <source>
        <strain evidence="4 5">LZ166</strain>
    </source>
</reference>
<proteinExistence type="predicted"/>
<dbReference type="EMBL" id="JBDPGJ010000001">
    <property type="protein sequence ID" value="MEX0405218.1"/>
    <property type="molecule type" value="Genomic_DNA"/>
</dbReference>
<dbReference type="InterPro" id="IPR021293">
    <property type="entry name" value="DUF2865"/>
</dbReference>
<feature type="coiled-coil region" evidence="1">
    <location>
        <begin position="56"/>
        <end position="116"/>
    </location>
</feature>
<dbReference type="RefSeq" id="WP_367953058.1">
    <property type="nucleotide sequence ID" value="NZ_JBDPGJ010000001.1"/>
</dbReference>
<keyword evidence="3" id="KW-0732">Signal</keyword>
<evidence type="ECO:0000313" key="5">
    <source>
        <dbReference type="Proteomes" id="UP001556692"/>
    </source>
</evidence>
<name>A0ABV3SFX9_9HYPH</name>
<sequence>MRKRWRTRLRAAVLAFAAALAVFSAASPATAQSRLCRDLETRLAGLSSGGGSPRQARQYERAIGQQRDQIARAEDQRRRAGCGGGFFSRGDPAQVCHSLANTLGRMQANLASLERKHRQLGGGGSRAERSRLLAAIDENGCRQRQASTRERQTAGDSGGNLFNQLFDRAARQDRSERETRRFPLDDDDRRRIVIRRGNLIEVQPRVSGTFRTLCVRTCDGYFFPVAYSSHADDLDRDAAACSAMCSGTEVELYMHRTPDEESDQMVSMSGVPYTELPTAFRYREAGYQRPPGCGCSAARNFSILAGETAPPMSIGPVAVQEPVVPRPAARPDPAADPETLANLQGGLDAAAIRRLLGAEKSGPELTASVREPTTLPPVEERRIRVVGPSFLPDPEAAIDLRAPAPNPVP</sequence>
<evidence type="ECO:0000256" key="2">
    <source>
        <dbReference type="SAM" id="MobiDB-lite"/>
    </source>
</evidence>
<feature type="signal peptide" evidence="3">
    <location>
        <begin position="1"/>
        <end position="31"/>
    </location>
</feature>